<dbReference type="AlphaFoldDB" id="A0A1G7MNC5"/>
<dbReference type="PANTHER" id="PTHR12049">
    <property type="entry name" value="PROTEIN ARGININE METHYLTRANSFERASE NDUFAF7, MITOCHONDRIAL"/>
    <property type="match status" value="1"/>
</dbReference>
<dbReference type="Gene3D" id="3.40.50.12710">
    <property type="match status" value="1"/>
</dbReference>
<keyword evidence="4" id="KW-1185">Reference proteome</keyword>
<keyword evidence="2 3" id="KW-0808">Transferase</keyword>
<dbReference type="GO" id="GO:0035243">
    <property type="term" value="F:protein-arginine omega-N symmetric methyltransferase activity"/>
    <property type="evidence" value="ECO:0007669"/>
    <property type="project" value="TreeGrafter"/>
</dbReference>
<dbReference type="OrthoDB" id="9794208at2"/>
<gene>
    <name evidence="3" type="ORF">SAMN04489759_102613</name>
</gene>
<evidence type="ECO:0000313" key="4">
    <source>
        <dbReference type="Proteomes" id="UP000199399"/>
    </source>
</evidence>
<dbReference type="InterPro" id="IPR029063">
    <property type="entry name" value="SAM-dependent_MTases_sf"/>
</dbReference>
<organism evidence="3 4">
    <name type="scientific">Sulfitobacter delicatus</name>
    <dbReference type="NCBI Taxonomy" id="218672"/>
    <lineage>
        <taxon>Bacteria</taxon>
        <taxon>Pseudomonadati</taxon>
        <taxon>Pseudomonadota</taxon>
        <taxon>Alphaproteobacteria</taxon>
        <taxon>Rhodobacterales</taxon>
        <taxon>Roseobacteraceae</taxon>
        <taxon>Sulfitobacter</taxon>
    </lineage>
</organism>
<dbReference type="Pfam" id="PF02636">
    <property type="entry name" value="Methyltransf_28"/>
    <property type="match status" value="1"/>
</dbReference>
<dbReference type="PANTHER" id="PTHR12049:SF7">
    <property type="entry name" value="PROTEIN ARGININE METHYLTRANSFERASE NDUFAF7, MITOCHONDRIAL"/>
    <property type="match status" value="1"/>
</dbReference>
<evidence type="ECO:0000313" key="3">
    <source>
        <dbReference type="EMBL" id="SDF63191.1"/>
    </source>
</evidence>
<sequence>MSLKDHLLARIALEGPMRLDAYMQSCLLHPEWGYYTTRDPFGEAGDFTTAPEISQMFGELVGLSLAQSWLDQGTPSPFTLAELGPGRGTLMADALRACARVPGFIDAAQICLVEASPTLRAAQRETLAGHDIIWCDSIADLPDAPLYLIANEFFDALPIRQFIRQGDGWAERLVGAADGKLTFGLGPVAPQPALSHRMEDTKDGDLVELRGPATEVVEEIGDRIAKRSGAALIIDYGDWRALGDTLQALEKHAPADPLATPGQADLTAHVDFEALALACPCAYSRLAPQGVFLERLGITDRAQKLAQGLTGAPLQSHIAAHRRLTHPTEMGNLFKVMGLYPTGQAPPPGTEA</sequence>
<proteinExistence type="predicted"/>
<evidence type="ECO:0000256" key="2">
    <source>
        <dbReference type="ARBA" id="ARBA00022679"/>
    </source>
</evidence>
<name>A0A1G7MNC5_9RHOB</name>
<dbReference type="RefSeq" id="WP_093740244.1">
    <property type="nucleotide sequence ID" value="NZ_FNBP01000002.1"/>
</dbReference>
<dbReference type="GO" id="GO:0032259">
    <property type="term" value="P:methylation"/>
    <property type="evidence" value="ECO:0007669"/>
    <property type="project" value="UniProtKB-KW"/>
</dbReference>
<dbReference type="STRING" id="218672.SAMN04489759_102613"/>
<accession>A0A1G7MNC5</accession>
<reference evidence="4" key="1">
    <citation type="submission" date="2016-10" db="EMBL/GenBank/DDBJ databases">
        <authorList>
            <person name="Varghese N."/>
            <person name="Submissions S."/>
        </authorList>
    </citation>
    <scope>NUCLEOTIDE SEQUENCE [LARGE SCALE GENOMIC DNA]</scope>
    <source>
        <strain evidence="4">DSM 16477</strain>
    </source>
</reference>
<dbReference type="SUPFAM" id="SSF53335">
    <property type="entry name" value="S-adenosyl-L-methionine-dependent methyltransferases"/>
    <property type="match status" value="1"/>
</dbReference>
<evidence type="ECO:0000256" key="1">
    <source>
        <dbReference type="ARBA" id="ARBA00022603"/>
    </source>
</evidence>
<dbReference type="InterPro" id="IPR003788">
    <property type="entry name" value="NDUFAF7"/>
</dbReference>
<dbReference type="InterPro" id="IPR038375">
    <property type="entry name" value="NDUFAF7_sf"/>
</dbReference>
<dbReference type="Proteomes" id="UP000199399">
    <property type="component" value="Unassembled WGS sequence"/>
</dbReference>
<protein>
    <submittedName>
        <fullName evidence="3">SAM-dependent methyltransferase, MidA family</fullName>
    </submittedName>
</protein>
<keyword evidence="1 3" id="KW-0489">Methyltransferase</keyword>
<dbReference type="EMBL" id="FNBP01000002">
    <property type="protein sequence ID" value="SDF63191.1"/>
    <property type="molecule type" value="Genomic_DNA"/>
</dbReference>